<dbReference type="Proteomes" id="UP000226525">
    <property type="component" value="Unassembled WGS sequence"/>
</dbReference>
<dbReference type="SUPFAM" id="SSF53613">
    <property type="entry name" value="Ribokinase-like"/>
    <property type="match status" value="1"/>
</dbReference>
<accession>A0A2D6YNP7</accession>
<dbReference type="EMBL" id="NZEX01000183">
    <property type="protein sequence ID" value="MAH64725.1"/>
    <property type="molecule type" value="Genomic_DNA"/>
</dbReference>
<feature type="domain" description="Carbohydrate kinase PfkB" evidence="3">
    <location>
        <begin position="7"/>
        <end position="301"/>
    </location>
</feature>
<dbReference type="InterPro" id="IPR029056">
    <property type="entry name" value="Ribokinase-like"/>
</dbReference>
<gene>
    <name evidence="4" type="ORF">CMN54_15050</name>
</gene>
<dbReference type="AlphaFoldDB" id="A0A2D6YNP7"/>
<sequence length="332" mass="36390">MRRGREKKLLVVGATAIDLIGVYPSHFKQYEEEYRPKNFNVSFQLAGLERSYGGCAMNIAFGLARLKIEGFPFSTIGKDFFEGYQEHVEAAGINTKYLEVLEETGATCLMINDQAGNQIIGFYPGPGTSPKEIPEPISSKKEEISLCFIAPQEPDLTLNQAAQMKTLGIPVMVDTGQVSAKYSKQDVKKLLELVDYIIINENELEVLKINANLSEKQFVEPIVEAIITKGQDGVDIISKSSRNHVKSLLVSDDDFLDATGCGDAFRAGFIFGFFEGENSIKASQFGCVMAAANLSSLGAQNFEISPEVLKSRTEDFYGKISGLPHSKRGEGA</sequence>
<protein>
    <recommendedName>
        <fullName evidence="3">Carbohydrate kinase PfkB domain-containing protein</fullName>
    </recommendedName>
</protein>
<name>A0A2D6YNP7_9DELT</name>
<keyword evidence="1" id="KW-0808">Transferase</keyword>
<evidence type="ECO:0000256" key="2">
    <source>
        <dbReference type="ARBA" id="ARBA00022777"/>
    </source>
</evidence>
<evidence type="ECO:0000313" key="5">
    <source>
        <dbReference type="Proteomes" id="UP000226525"/>
    </source>
</evidence>
<dbReference type="GO" id="GO:0016301">
    <property type="term" value="F:kinase activity"/>
    <property type="evidence" value="ECO:0007669"/>
    <property type="project" value="UniProtKB-KW"/>
</dbReference>
<dbReference type="Gene3D" id="3.40.1190.20">
    <property type="match status" value="1"/>
</dbReference>
<proteinExistence type="predicted"/>
<dbReference type="Pfam" id="PF00294">
    <property type="entry name" value="PfkB"/>
    <property type="match status" value="1"/>
</dbReference>
<dbReference type="PANTHER" id="PTHR10584:SF166">
    <property type="entry name" value="RIBOKINASE"/>
    <property type="match status" value="1"/>
</dbReference>
<dbReference type="PANTHER" id="PTHR10584">
    <property type="entry name" value="SUGAR KINASE"/>
    <property type="match status" value="1"/>
</dbReference>
<reference evidence="5" key="1">
    <citation type="submission" date="2017-09" db="EMBL/GenBank/DDBJ databases">
        <title>The Reconstruction of 2,631 Draft Metagenome-Assembled Genomes from the Global Oceans.</title>
        <authorList>
            <person name="Tully B.J."/>
            <person name="Graham E.D."/>
            <person name="Heidelberg J.F."/>
        </authorList>
    </citation>
    <scope>NUCLEOTIDE SEQUENCE [LARGE SCALE GENOMIC DNA]</scope>
</reference>
<evidence type="ECO:0000256" key="1">
    <source>
        <dbReference type="ARBA" id="ARBA00022679"/>
    </source>
</evidence>
<evidence type="ECO:0000259" key="3">
    <source>
        <dbReference type="Pfam" id="PF00294"/>
    </source>
</evidence>
<comment type="caution">
    <text evidence="4">The sequence shown here is derived from an EMBL/GenBank/DDBJ whole genome shotgun (WGS) entry which is preliminary data.</text>
</comment>
<keyword evidence="2" id="KW-0418">Kinase</keyword>
<evidence type="ECO:0000313" key="4">
    <source>
        <dbReference type="EMBL" id="MAH64725.1"/>
    </source>
</evidence>
<dbReference type="InterPro" id="IPR011611">
    <property type="entry name" value="PfkB_dom"/>
</dbReference>
<organism evidence="4 5">
    <name type="scientific">SAR324 cluster bacterium</name>
    <dbReference type="NCBI Taxonomy" id="2024889"/>
    <lineage>
        <taxon>Bacteria</taxon>
        <taxon>Deltaproteobacteria</taxon>
        <taxon>SAR324 cluster</taxon>
    </lineage>
</organism>